<dbReference type="EMBL" id="VWKB01000013">
    <property type="protein sequence ID" value="KAA4098917.1"/>
    <property type="molecule type" value="Genomic_DNA"/>
</dbReference>
<evidence type="ECO:0000313" key="5">
    <source>
        <dbReference type="EMBL" id="QDM07923.1"/>
    </source>
</evidence>
<dbReference type="InterPro" id="IPR036163">
    <property type="entry name" value="HMA_dom_sf"/>
</dbReference>
<feature type="domain" description="HMA" evidence="1">
    <location>
        <begin position="26"/>
        <end position="92"/>
    </location>
</feature>
<gene>
    <name evidence="5" type="ORF">DYI28_03885</name>
    <name evidence="3" type="ORF">F3B53_02590</name>
    <name evidence="2" type="ORF">F3D66_10700</name>
    <name evidence="4" type="ORF">PO382_03895</name>
</gene>
<evidence type="ECO:0000259" key="1">
    <source>
        <dbReference type="PROSITE" id="PS50846"/>
    </source>
</evidence>
<dbReference type="EMBL" id="JAQNZF010000004">
    <property type="protein sequence ID" value="MDC2741363.1"/>
    <property type="molecule type" value="Genomic_DNA"/>
</dbReference>
<protein>
    <submittedName>
        <fullName evidence="3">Cation transporter</fullName>
    </submittedName>
    <submittedName>
        <fullName evidence="4">Heavy-metal-associated domain-containing protein</fullName>
    </submittedName>
</protein>
<dbReference type="Proteomes" id="UP000375690">
    <property type="component" value="Unassembled WGS sequence"/>
</dbReference>
<proteinExistence type="predicted"/>
<reference evidence="4" key="5">
    <citation type="submission" date="2022-10" db="EMBL/GenBank/DDBJ databases">
        <title>Human gut microbiome strain richness.</title>
        <authorList>
            <person name="Chen-Liaw A."/>
        </authorList>
    </citation>
    <scope>NUCLEOTIDE SEQUENCE</scope>
    <source>
        <strain evidence="4">BSD2780120875st1_E1_BSD2780120875_150330</strain>
    </source>
</reference>
<dbReference type="PROSITE" id="PS50846">
    <property type="entry name" value="HMA_2"/>
    <property type="match status" value="1"/>
</dbReference>
<reference evidence="6" key="1">
    <citation type="journal article" date="2018" name="J. Anim. Genet.">
        <title>Acquired interbacterial defense systems protect against interspecies antagonism in the human gut microbiome.</title>
        <authorList>
            <person name="Ross B.D."/>
            <person name="Verster A.J."/>
            <person name="Radey M.C."/>
            <person name="Schmidtke D.T."/>
            <person name="Pope C.E."/>
            <person name="Hoffman L.R."/>
            <person name="Hajjar A."/>
            <person name="Peterson S.B."/>
            <person name="Borenstein E."/>
            <person name="Mougous J."/>
        </authorList>
    </citation>
    <scope>NUCLEOTIDE SEQUENCE [LARGE SCALE GENOMIC DNA]</scope>
    <source>
        <strain evidence="6">3725 D1 iv</strain>
    </source>
</reference>
<sequence>MRTKRWMATCVVALLSVTVVLAKDIRVVVFKVSQMHCEKCEKKVKDNMRFEKGLKDISTEVKTKMVTITYDAEKTNVKKLQAGFNKFSYEAEFVKETKKDDQKADKK</sequence>
<dbReference type="AlphaFoldDB" id="A0A139KX99"/>
<evidence type="ECO:0000313" key="4">
    <source>
        <dbReference type="EMBL" id="MDC2741363.1"/>
    </source>
</evidence>
<organism evidence="3 7">
    <name type="scientific">Bacteroides ovatus</name>
    <dbReference type="NCBI Taxonomy" id="28116"/>
    <lineage>
        <taxon>Bacteria</taxon>
        <taxon>Pseudomonadati</taxon>
        <taxon>Bacteroidota</taxon>
        <taxon>Bacteroidia</taxon>
        <taxon>Bacteroidales</taxon>
        <taxon>Bacteroidaceae</taxon>
        <taxon>Bacteroides</taxon>
    </lineage>
</organism>
<evidence type="ECO:0000313" key="2">
    <source>
        <dbReference type="EMBL" id="KAA4098917.1"/>
    </source>
</evidence>
<evidence type="ECO:0000313" key="3">
    <source>
        <dbReference type="EMBL" id="KAB1330644.1"/>
    </source>
</evidence>
<dbReference type="CDD" id="cd00371">
    <property type="entry name" value="HMA"/>
    <property type="match status" value="1"/>
</dbReference>
<dbReference type="EMBL" id="CP041395">
    <property type="protein sequence ID" value="QDM07923.1"/>
    <property type="molecule type" value="Genomic_DNA"/>
</dbReference>
<reference evidence="5" key="4">
    <citation type="submission" date="2019-07" db="EMBL/GenBank/DDBJ databases">
        <authorList>
            <person name="Ross B.D."/>
            <person name="Verster A.J."/>
            <person name="Radey M.C."/>
            <person name="Schmidtke D.T."/>
            <person name="Pope C.E."/>
            <person name="Hoffman L.R."/>
            <person name="Hajjar A."/>
            <person name="Peterson S.B."/>
            <person name="Borenstein E."/>
            <person name="Mougous J.D."/>
        </authorList>
    </citation>
    <scope>NUCLEOTIDE SEQUENCE</scope>
    <source>
        <strain evidence="5">3725 D1 iv</strain>
    </source>
</reference>
<name>A0A139KX99_BACOV</name>
<dbReference type="Proteomes" id="UP000318823">
    <property type="component" value="Chromosome"/>
</dbReference>
<dbReference type="SUPFAM" id="SSF55008">
    <property type="entry name" value="HMA, heavy metal-associated domain"/>
    <property type="match status" value="1"/>
</dbReference>
<dbReference type="InterPro" id="IPR006121">
    <property type="entry name" value="HMA_dom"/>
</dbReference>
<accession>A0A139KX99</accession>
<dbReference type="Pfam" id="PF00403">
    <property type="entry name" value="HMA"/>
    <property type="match status" value="1"/>
</dbReference>
<evidence type="ECO:0000313" key="8">
    <source>
        <dbReference type="Proteomes" id="UP000473905"/>
    </source>
</evidence>
<reference evidence="5" key="2">
    <citation type="journal article" date="2018" name="Nature">
        <title>Human gut bacteria contain acquired interbacterial defence systems.</title>
        <authorList>
            <person name="Ross B.D."/>
            <person name="Verster A.J."/>
            <person name="Radey M.C."/>
            <person name="Schmidtke D.T."/>
            <person name="Pope C.E."/>
            <person name="Hoffman L.R."/>
            <person name="Hajjar A."/>
            <person name="Peterson S.B."/>
            <person name="Borenstein E."/>
            <person name="Mougous J."/>
        </authorList>
    </citation>
    <scope>NUCLEOTIDE SEQUENCE</scope>
    <source>
        <strain evidence="5">3725 D1 iv</strain>
    </source>
</reference>
<dbReference type="RefSeq" id="WP_032844524.1">
    <property type="nucleotide sequence ID" value="NZ_CAKJYS010000001.1"/>
</dbReference>
<dbReference type="Proteomes" id="UP000473905">
    <property type="component" value="Unassembled WGS sequence"/>
</dbReference>
<dbReference type="Proteomes" id="UP001219389">
    <property type="component" value="Unassembled WGS sequence"/>
</dbReference>
<evidence type="ECO:0000313" key="7">
    <source>
        <dbReference type="Proteomes" id="UP000375690"/>
    </source>
</evidence>
<keyword evidence="8" id="KW-1185">Reference proteome</keyword>
<dbReference type="EMBL" id="VWFC01000002">
    <property type="protein sequence ID" value="KAB1330644.1"/>
    <property type="molecule type" value="Genomic_DNA"/>
</dbReference>
<evidence type="ECO:0000313" key="6">
    <source>
        <dbReference type="Proteomes" id="UP000318823"/>
    </source>
</evidence>
<dbReference type="Gene3D" id="3.30.70.100">
    <property type="match status" value="1"/>
</dbReference>
<reference evidence="7 8" key="3">
    <citation type="journal article" date="2019" name="Nat. Med.">
        <title>A library of human gut bacterial isolates paired with longitudinal multiomics data enables mechanistic microbiome research.</title>
        <authorList>
            <person name="Poyet M."/>
            <person name="Groussin M."/>
            <person name="Gibbons S.M."/>
            <person name="Avila-Pacheco J."/>
            <person name="Jiang X."/>
            <person name="Kearney S.M."/>
            <person name="Perrotta A.R."/>
            <person name="Berdy B."/>
            <person name="Zhao S."/>
            <person name="Lieberman T.D."/>
            <person name="Swanson P.K."/>
            <person name="Smith M."/>
            <person name="Roesemann S."/>
            <person name="Alexander J.E."/>
            <person name="Rich S.A."/>
            <person name="Livny J."/>
            <person name="Vlamakis H."/>
            <person name="Clish C."/>
            <person name="Bullock K."/>
            <person name="Deik A."/>
            <person name="Scott J."/>
            <person name="Pierce K.A."/>
            <person name="Xavier R.J."/>
            <person name="Alm E.J."/>
        </authorList>
    </citation>
    <scope>NUCLEOTIDE SEQUENCE [LARGE SCALE GENOMIC DNA]</scope>
    <source>
        <strain evidence="2 8">BIOML-A134</strain>
        <strain evidence="3 7">BIOML-A2</strain>
    </source>
</reference>
<dbReference type="GO" id="GO:0046872">
    <property type="term" value="F:metal ion binding"/>
    <property type="evidence" value="ECO:0007669"/>
    <property type="project" value="InterPro"/>
</dbReference>
<dbReference type="STRING" id="28116.Bovatus_00525"/>